<keyword evidence="2" id="KW-0238">DNA-binding</keyword>
<protein>
    <submittedName>
        <fullName evidence="4">Uncharacterized protein</fullName>
    </submittedName>
</protein>
<evidence type="ECO:0000313" key="5">
    <source>
        <dbReference type="Proteomes" id="UP000075880"/>
    </source>
</evidence>
<evidence type="ECO:0000256" key="2">
    <source>
        <dbReference type="ARBA" id="ARBA00023125"/>
    </source>
</evidence>
<evidence type="ECO:0000256" key="1">
    <source>
        <dbReference type="ARBA" id="ARBA00004123"/>
    </source>
</evidence>
<keyword evidence="5" id="KW-1185">Reference proteome</keyword>
<comment type="subcellular location">
    <subcellularLocation>
        <location evidence="1">Nucleus</location>
    </subcellularLocation>
</comment>
<dbReference type="AlphaFoldDB" id="A0AAG5DXD7"/>
<dbReference type="InterPro" id="IPR051365">
    <property type="entry name" value="TOX_HMG-box_domain"/>
</dbReference>
<organism evidence="4 5">
    <name type="scientific">Anopheles atroparvus</name>
    <name type="common">European mosquito</name>
    <dbReference type="NCBI Taxonomy" id="41427"/>
    <lineage>
        <taxon>Eukaryota</taxon>
        <taxon>Metazoa</taxon>
        <taxon>Ecdysozoa</taxon>
        <taxon>Arthropoda</taxon>
        <taxon>Hexapoda</taxon>
        <taxon>Insecta</taxon>
        <taxon>Pterygota</taxon>
        <taxon>Neoptera</taxon>
        <taxon>Endopterygota</taxon>
        <taxon>Diptera</taxon>
        <taxon>Nematocera</taxon>
        <taxon>Culicoidea</taxon>
        <taxon>Culicidae</taxon>
        <taxon>Anophelinae</taxon>
        <taxon>Anopheles</taxon>
    </lineage>
</organism>
<keyword evidence="3" id="KW-0539">Nucleus</keyword>
<reference evidence="4" key="1">
    <citation type="submission" date="2024-04" db="UniProtKB">
        <authorList>
            <consortium name="EnsemblMetazoa"/>
        </authorList>
    </citation>
    <scope>IDENTIFICATION</scope>
    <source>
        <strain evidence="4">EBRO</strain>
    </source>
</reference>
<dbReference type="Proteomes" id="UP000075880">
    <property type="component" value="Unassembled WGS sequence"/>
</dbReference>
<sequence>MGDRDHSCILFQMNHQQQQQQQHQQQQQQLLYQQQQPQEQQCDFTTYRNPRPAVEMEFCSGVLHLPMVFVGEPPAQPHRPVIVKQEPNGNNEMQVKQEIKEEVEIKQEVGDNEEVKVKQEGVTVKQEEDSELVDRKPVLCIRRGCTNLAVMNTDWEDEYCSNECVVAHCRDVFGSFQNHGPS</sequence>
<dbReference type="PANTHER" id="PTHR45781">
    <property type="entry name" value="AGAP000281-PA"/>
    <property type="match status" value="1"/>
</dbReference>
<proteinExistence type="predicted"/>
<dbReference type="PANTHER" id="PTHR45781:SF1">
    <property type="entry name" value="HMG BOX DOMAIN-CONTAINING PROTEIN"/>
    <property type="match status" value="1"/>
</dbReference>
<evidence type="ECO:0000313" key="4">
    <source>
        <dbReference type="EnsemblMetazoa" id="ENSAATROPP015509"/>
    </source>
</evidence>
<dbReference type="GO" id="GO:0006357">
    <property type="term" value="P:regulation of transcription by RNA polymerase II"/>
    <property type="evidence" value="ECO:0007669"/>
    <property type="project" value="TreeGrafter"/>
</dbReference>
<dbReference type="GO" id="GO:0005634">
    <property type="term" value="C:nucleus"/>
    <property type="evidence" value="ECO:0007669"/>
    <property type="project" value="UniProtKB-SubCell"/>
</dbReference>
<evidence type="ECO:0000256" key="3">
    <source>
        <dbReference type="ARBA" id="ARBA00023242"/>
    </source>
</evidence>
<name>A0AAG5DXD7_ANOAO</name>
<dbReference type="GO" id="GO:0031490">
    <property type="term" value="F:chromatin DNA binding"/>
    <property type="evidence" value="ECO:0007669"/>
    <property type="project" value="TreeGrafter"/>
</dbReference>
<dbReference type="EnsemblMetazoa" id="ENSAATROPT017553">
    <property type="protein sequence ID" value="ENSAATROPP015509"/>
    <property type="gene ID" value="ENSAATROPG014343"/>
</dbReference>
<accession>A0AAG5DXD7</accession>